<dbReference type="AlphaFoldDB" id="A0A915YIZ6"/>
<dbReference type="GO" id="GO:1990904">
    <property type="term" value="C:ribonucleoprotein complex"/>
    <property type="evidence" value="ECO:0007669"/>
    <property type="project" value="UniProtKB-KW"/>
</dbReference>
<proteinExistence type="inferred from homology"/>
<keyword evidence="6" id="KW-1185">Reference proteome</keyword>
<organism evidence="5 6">
    <name type="scientific">Aureispira anguillae</name>
    <dbReference type="NCBI Taxonomy" id="2864201"/>
    <lineage>
        <taxon>Bacteria</taxon>
        <taxon>Pseudomonadati</taxon>
        <taxon>Bacteroidota</taxon>
        <taxon>Saprospiria</taxon>
        <taxon>Saprospirales</taxon>
        <taxon>Saprospiraceae</taxon>
        <taxon>Aureispira</taxon>
    </lineage>
</organism>
<feature type="region of interest" description="Disordered" evidence="4">
    <location>
        <begin position="1"/>
        <end position="36"/>
    </location>
</feature>
<dbReference type="InterPro" id="IPR031414">
    <property type="entry name" value="Ribosomal_bTHX"/>
</dbReference>
<sequence>MGRGDKRSKKGKINRGSYGKTRLKAKAVSKAKKKTA</sequence>
<protein>
    <submittedName>
        <fullName evidence="5">30S ribosomal protein THX</fullName>
    </submittedName>
</protein>
<comment type="similarity">
    <text evidence="1">Belongs to the bacterial ribosomal protein bTHX family.</text>
</comment>
<feature type="compositionally biased region" description="Basic residues" evidence="4">
    <location>
        <begin position="21"/>
        <end position="36"/>
    </location>
</feature>
<evidence type="ECO:0000313" key="6">
    <source>
        <dbReference type="Proteomes" id="UP001060919"/>
    </source>
</evidence>
<feature type="compositionally biased region" description="Basic residues" evidence="4">
    <location>
        <begin position="1"/>
        <end position="13"/>
    </location>
</feature>
<dbReference type="KEGG" id="aup:AsAng_0047360"/>
<dbReference type="GO" id="GO:0005840">
    <property type="term" value="C:ribosome"/>
    <property type="evidence" value="ECO:0007669"/>
    <property type="project" value="UniProtKB-KW"/>
</dbReference>
<dbReference type="InterPro" id="IPR030826">
    <property type="entry name" value="Ribosomal_bTHX/bTHXc/bTHXm"/>
</dbReference>
<dbReference type="EMBL" id="AP026867">
    <property type="protein sequence ID" value="BDS13973.1"/>
    <property type="molecule type" value="Genomic_DNA"/>
</dbReference>
<evidence type="ECO:0000313" key="5">
    <source>
        <dbReference type="EMBL" id="BDS13973.1"/>
    </source>
</evidence>
<evidence type="ECO:0000256" key="1">
    <source>
        <dbReference type="ARBA" id="ARBA00010834"/>
    </source>
</evidence>
<evidence type="ECO:0000256" key="3">
    <source>
        <dbReference type="ARBA" id="ARBA00023274"/>
    </source>
</evidence>
<dbReference type="Pfam" id="PF17070">
    <property type="entry name" value="Thx"/>
    <property type="match status" value="1"/>
</dbReference>
<dbReference type="NCBIfam" id="TIGR04560">
    <property type="entry name" value="ribo_THX"/>
    <property type="match status" value="1"/>
</dbReference>
<reference evidence="5" key="1">
    <citation type="submission" date="2022-09" db="EMBL/GenBank/DDBJ databases">
        <title>Aureispira anguillicida sp. nov., isolated from Leptocephalus of Japanese eel Anguilla japonica.</title>
        <authorList>
            <person name="Yuasa K."/>
            <person name="Mekata T."/>
            <person name="Ikunari K."/>
        </authorList>
    </citation>
    <scope>NUCLEOTIDE SEQUENCE</scope>
    <source>
        <strain evidence="5">EL160426</strain>
    </source>
</reference>
<accession>A0A915YIZ6</accession>
<name>A0A915YIZ6_9BACT</name>
<dbReference type="Proteomes" id="UP001060919">
    <property type="component" value="Chromosome"/>
</dbReference>
<evidence type="ECO:0000256" key="4">
    <source>
        <dbReference type="SAM" id="MobiDB-lite"/>
    </source>
</evidence>
<keyword evidence="2 5" id="KW-0689">Ribosomal protein</keyword>
<keyword evidence="3" id="KW-0687">Ribonucleoprotein</keyword>
<gene>
    <name evidence="5" type="ORF">AsAng_0047360</name>
</gene>
<dbReference type="RefSeq" id="WP_264789216.1">
    <property type="nucleotide sequence ID" value="NZ_AP026867.1"/>
</dbReference>
<evidence type="ECO:0000256" key="2">
    <source>
        <dbReference type="ARBA" id="ARBA00022980"/>
    </source>
</evidence>